<dbReference type="AlphaFoldDB" id="A0A3P7IGU9"/>
<feature type="region of interest" description="Disordered" evidence="1">
    <location>
        <begin position="1"/>
        <end position="21"/>
    </location>
</feature>
<dbReference type="OrthoDB" id="5847000at2759"/>
<feature type="compositionally biased region" description="Low complexity" evidence="1">
    <location>
        <begin position="12"/>
        <end position="21"/>
    </location>
</feature>
<reference evidence="3 4" key="1">
    <citation type="submission" date="2018-11" db="EMBL/GenBank/DDBJ databases">
        <authorList>
            <consortium name="Pathogen Informatics"/>
        </authorList>
    </citation>
    <scope>NUCLEOTIDE SEQUENCE [LARGE SCALE GENOMIC DNA]</scope>
</reference>
<evidence type="ECO:0000313" key="4">
    <source>
        <dbReference type="Proteomes" id="UP000270094"/>
    </source>
</evidence>
<proteinExistence type="predicted"/>
<feature type="domain" description="Signal transducer and activator of transcription b N-terminal" evidence="2">
    <location>
        <begin position="27"/>
        <end position="101"/>
    </location>
</feature>
<dbReference type="EMBL" id="UYYB01001788">
    <property type="protein sequence ID" value="VDM65979.1"/>
    <property type="molecule type" value="Genomic_DNA"/>
</dbReference>
<dbReference type="InterPro" id="IPR057515">
    <property type="entry name" value="STATB_N"/>
</dbReference>
<keyword evidence="4" id="KW-1185">Reference proteome</keyword>
<accession>A0A3P7IGU9</accession>
<organism evidence="3 4">
    <name type="scientific">Strongylus vulgaris</name>
    <name type="common">Blood worm</name>
    <dbReference type="NCBI Taxonomy" id="40348"/>
    <lineage>
        <taxon>Eukaryota</taxon>
        <taxon>Metazoa</taxon>
        <taxon>Ecdysozoa</taxon>
        <taxon>Nematoda</taxon>
        <taxon>Chromadorea</taxon>
        <taxon>Rhabditida</taxon>
        <taxon>Rhabditina</taxon>
        <taxon>Rhabditomorpha</taxon>
        <taxon>Strongyloidea</taxon>
        <taxon>Strongylidae</taxon>
        <taxon>Strongylus</taxon>
    </lineage>
</organism>
<sequence length="158" mass="17630">MSVTGHSDVDMESASAFSPSEPSIDGVFVSKHNQSAEIYQIFKEDVDALLSGRTPQHEQPGLIQRILHTCENMYVVFEDEKQHLMGDVLLSWAMKQQRGQVEIVNDGNDNASFVSKREGNITLSNLRFYDSQGEHRDTVDAAAPLQTTRCDSSSVRLN</sequence>
<gene>
    <name evidence="3" type="ORF">SVUK_LOCUS977</name>
</gene>
<evidence type="ECO:0000259" key="2">
    <source>
        <dbReference type="Pfam" id="PF24629"/>
    </source>
</evidence>
<protein>
    <recommendedName>
        <fullName evidence="2">Signal transducer and activator of transcription b N-terminal domain-containing protein</fullName>
    </recommendedName>
</protein>
<dbReference type="Pfam" id="PF24629">
    <property type="entry name" value="STATB_N"/>
    <property type="match status" value="1"/>
</dbReference>
<name>A0A3P7IGU9_STRVU</name>
<dbReference type="Proteomes" id="UP000270094">
    <property type="component" value="Unassembled WGS sequence"/>
</dbReference>
<evidence type="ECO:0000313" key="3">
    <source>
        <dbReference type="EMBL" id="VDM65979.1"/>
    </source>
</evidence>
<evidence type="ECO:0000256" key="1">
    <source>
        <dbReference type="SAM" id="MobiDB-lite"/>
    </source>
</evidence>